<sequence>MSEDLRELVGGHLAQLAEGVISPDEAADWALRVMEEASAETVEPKIWRALDQLAGADLLESPGKYLHGREDFACWRAEFEADFSH</sequence>
<protein>
    <submittedName>
        <fullName evidence="1">DNA-binding protein</fullName>
    </submittedName>
</protein>
<dbReference type="GO" id="GO:0003677">
    <property type="term" value="F:DNA binding"/>
    <property type="evidence" value="ECO:0007669"/>
    <property type="project" value="UniProtKB-KW"/>
</dbReference>
<evidence type="ECO:0000313" key="1">
    <source>
        <dbReference type="EMBL" id="MEU3787594.1"/>
    </source>
</evidence>
<accession>A0ABV2ZYE1</accession>
<proteinExistence type="predicted"/>
<comment type="caution">
    <text evidence="1">The sequence shown here is derived from an EMBL/GenBank/DDBJ whole genome shotgun (WGS) entry which is preliminary data.</text>
</comment>
<organism evidence="1 2">
    <name type="scientific">Streptomyces sp. 900129855</name>
    <dbReference type="NCBI Taxonomy" id="3155129"/>
    <lineage>
        <taxon>Bacteria</taxon>
        <taxon>Bacillati</taxon>
        <taxon>Actinomycetota</taxon>
        <taxon>Actinomycetes</taxon>
        <taxon>Kitasatosporales</taxon>
        <taxon>Streptomycetaceae</taxon>
        <taxon>Streptomyces</taxon>
    </lineage>
</organism>
<name>A0ABV2ZYE1_9ACTN</name>
<dbReference type="Proteomes" id="UP001550739">
    <property type="component" value="Unassembled WGS sequence"/>
</dbReference>
<keyword evidence="1" id="KW-0238">DNA-binding</keyword>
<dbReference type="EMBL" id="JBEZVE010000046">
    <property type="protein sequence ID" value="MEU3787594.1"/>
    <property type="molecule type" value="Genomic_DNA"/>
</dbReference>
<evidence type="ECO:0000313" key="2">
    <source>
        <dbReference type="Proteomes" id="UP001550739"/>
    </source>
</evidence>
<reference evidence="1 2" key="1">
    <citation type="submission" date="2024-06" db="EMBL/GenBank/DDBJ databases">
        <title>The Natural Products Discovery Center: Release of the First 8490 Sequenced Strains for Exploring Actinobacteria Biosynthetic Diversity.</title>
        <authorList>
            <person name="Kalkreuter E."/>
            <person name="Kautsar S.A."/>
            <person name="Yang D."/>
            <person name="Bader C.D."/>
            <person name="Teijaro C.N."/>
            <person name="Fluegel L."/>
            <person name="Davis C.M."/>
            <person name="Simpson J.R."/>
            <person name="Lauterbach L."/>
            <person name="Steele A.D."/>
            <person name="Gui C."/>
            <person name="Meng S."/>
            <person name="Li G."/>
            <person name="Viehrig K."/>
            <person name="Ye F."/>
            <person name="Su P."/>
            <person name="Kiefer A.F."/>
            <person name="Nichols A."/>
            <person name="Cepeda A.J."/>
            <person name="Yan W."/>
            <person name="Fan B."/>
            <person name="Jiang Y."/>
            <person name="Adhikari A."/>
            <person name="Zheng C.-J."/>
            <person name="Schuster L."/>
            <person name="Cowan T.M."/>
            <person name="Smanski M.J."/>
            <person name="Chevrette M.G."/>
            <person name="De Carvalho L.P.S."/>
            <person name="Shen B."/>
        </authorList>
    </citation>
    <scope>NUCLEOTIDE SEQUENCE [LARGE SCALE GENOMIC DNA]</scope>
    <source>
        <strain evidence="1 2">NPDC033843</strain>
    </source>
</reference>
<dbReference type="RefSeq" id="WP_327316901.1">
    <property type="nucleotide sequence ID" value="NZ_JBEZVE010000046.1"/>
</dbReference>
<keyword evidence="2" id="KW-1185">Reference proteome</keyword>
<gene>
    <name evidence="1" type="ORF">AB0E89_44980</name>
</gene>